<evidence type="ECO:0000256" key="1">
    <source>
        <dbReference type="SAM" id="MobiDB-lite"/>
    </source>
</evidence>
<feature type="compositionally biased region" description="Polar residues" evidence="1">
    <location>
        <begin position="1194"/>
        <end position="1210"/>
    </location>
</feature>
<reference evidence="2 3" key="1">
    <citation type="journal article" date="2009" name="Nature">
        <title>Evolution of pathogenicity and sexual reproduction in eight Candida genomes.</title>
        <authorList>
            <person name="Butler G."/>
            <person name="Rasmussen M.D."/>
            <person name="Lin M.F."/>
            <person name="Santos M.A."/>
            <person name="Sakthikumar S."/>
            <person name="Munro C.A."/>
            <person name="Rheinbay E."/>
            <person name="Grabherr M."/>
            <person name="Forche A."/>
            <person name="Reedy J.L."/>
            <person name="Agrafioti I."/>
            <person name="Arnaud M.B."/>
            <person name="Bates S."/>
            <person name="Brown A.J."/>
            <person name="Brunke S."/>
            <person name="Costanzo M.C."/>
            <person name="Fitzpatrick D.A."/>
            <person name="de Groot P.W."/>
            <person name="Harris D."/>
            <person name="Hoyer L.L."/>
            <person name="Hube B."/>
            <person name="Klis F.M."/>
            <person name="Kodira C."/>
            <person name="Lennard N."/>
            <person name="Logue M.E."/>
            <person name="Martin R."/>
            <person name="Neiman A.M."/>
            <person name="Nikolaou E."/>
            <person name="Quail M.A."/>
            <person name="Quinn J."/>
            <person name="Santos M.C."/>
            <person name="Schmitzberger F.F."/>
            <person name="Sherlock G."/>
            <person name="Shah P."/>
            <person name="Silverstein K.A."/>
            <person name="Skrzypek M.S."/>
            <person name="Soll D."/>
            <person name="Staggs R."/>
            <person name="Stansfield I."/>
            <person name="Stumpf M.P."/>
            <person name="Sudbery P.E."/>
            <person name="Srikantha T."/>
            <person name="Zeng Q."/>
            <person name="Berman J."/>
            <person name="Berriman M."/>
            <person name="Heitman J."/>
            <person name="Gow N.A."/>
            <person name="Lorenz M.C."/>
            <person name="Birren B.W."/>
            <person name="Kellis M."/>
            <person name="Cuomo C.A."/>
        </authorList>
    </citation>
    <scope>NUCLEOTIDE SEQUENCE [LARGE SCALE GENOMIC DNA]</scope>
    <source>
        <strain evidence="3">ATCC 11503 / BCRC 21390 / CBS 2605 / JCM 1781 / NBRC 1676 / NRRL YB-4239</strain>
    </source>
</reference>
<proteinExistence type="predicted"/>
<dbReference type="KEGG" id="lel:PVL30_001314"/>
<dbReference type="EMBL" id="CH981525">
    <property type="protein sequence ID" value="EDK43164.1"/>
    <property type="molecule type" value="Genomic_DNA"/>
</dbReference>
<name>A5DVF6_LODEL</name>
<feature type="compositionally biased region" description="Basic and acidic residues" evidence="1">
    <location>
        <begin position="1180"/>
        <end position="1192"/>
    </location>
</feature>
<dbReference type="InParanoid" id="A5DVF6"/>
<dbReference type="VEuPathDB" id="FungiDB:LELG_01342"/>
<organism evidence="2 3">
    <name type="scientific">Lodderomyces elongisporus (strain ATCC 11503 / CBS 2605 / JCM 1781 / NBRC 1676 / NRRL YB-4239)</name>
    <name type="common">Yeast</name>
    <name type="synonym">Saccharomyces elongisporus</name>
    <dbReference type="NCBI Taxonomy" id="379508"/>
    <lineage>
        <taxon>Eukaryota</taxon>
        <taxon>Fungi</taxon>
        <taxon>Dikarya</taxon>
        <taxon>Ascomycota</taxon>
        <taxon>Saccharomycotina</taxon>
        <taxon>Pichiomycetes</taxon>
        <taxon>Debaryomycetaceae</taxon>
        <taxon>Candida/Lodderomyces clade</taxon>
        <taxon>Lodderomyces</taxon>
    </lineage>
</organism>
<feature type="compositionally biased region" description="Polar residues" evidence="1">
    <location>
        <begin position="1007"/>
        <end position="1034"/>
    </location>
</feature>
<protein>
    <submittedName>
        <fullName evidence="2">Uncharacterized protein</fullName>
    </submittedName>
</protein>
<feature type="region of interest" description="Disordered" evidence="1">
    <location>
        <begin position="1173"/>
        <end position="1210"/>
    </location>
</feature>
<dbReference type="SUPFAM" id="SSF56219">
    <property type="entry name" value="DNase I-like"/>
    <property type="match status" value="1"/>
</dbReference>
<accession>A5DVF6</accession>
<feature type="compositionally biased region" description="Polar residues" evidence="1">
    <location>
        <begin position="923"/>
        <end position="945"/>
    </location>
</feature>
<gene>
    <name evidence="2" type="ORF">LELG_01342</name>
</gene>
<feature type="region of interest" description="Disordered" evidence="1">
    <location>
        <begin position="1007"/>
        <end position="1140"/>
    </location>
</feature>
<dbReference type="HOGENOM" id="CLU_269811_0_0_1"/>
<feature type="region of interest" description="Disordered" evidence="1">
    <location>
        <begin position="896"/>
        <end position="950"/>
    </location>
</feature>
<dbReference type="InterPro" id="IPR036691">
    <property type="entry name" value="Endo/exonu/phosph_ase_sf"/>
</dbReference>
<dbReference type="GeneID" id="5234545"/>
<sequence length="1210" mass="138149">MSTNEAALLVSYDTPNGPQSIPITYLNDIYDTEDKRAIPLPSYCIKKVHHPDADFTIVSKNIGGNRFRDALAYVGDHIAITLFSETSENSLQCISDMKHLIIIKPEKKSRCAIVVNTKAVKDFKITGQMQLSNQVLDPVIKRCIADVTVEIGSLKFTAVCCYIETNIHMNVTRKLIFLNELDRLLKTKGSYIVGGDFNFGKGLIKPKYDRDVPVVRKLKKLVKSKKMVDVGRLHSNYKNVITNVSSSNYRRIDYILMSQYLLQKMVSFNIDFDGCSSHTVLKTCFTIEDIKCTDHISTIDREELIDLLREYCIMMNKRRIRYVENEESHPDDENNDTEEEKAPTLDELHLVAQDSDLSDVEGGLYSEKKDKLKHDNYFQINQQHVHLLGSEDTDAIAFKKFVLKAVEKESFDQVTTKELYQCNKSFIVKQVNKFMEMKRAGNKKVAGVKPSIAWDMILVPGLNEGQINTRFNRLLIKERIVFMDGKYKSIPVRLMRTKGTAVFLLIRGINEIHFEKIIPWLKLKRWFPFLGKFDMQQSHSSWKSQHWIPRDENGKYLITNRLEEIAREDQRLSEKADWGKKEPAMTDFGTIPNSFDIHKALLNSINMFRSGNVIRWSQIQKYFPTVGTKQLQQCYENWKSNEMIAEDEYGIEYFKGGLVNYLNKPVNEEGTNELNGILGHKLNESRARVGLSPLNFKAVNFPEKFFTSKLTRIMEKLQTGLRSCPLDHLFMETCSFVFEFLNIKKQSFGVLHNILRNYIYIRCSDNIELYNMVRLNLIDVPNLNVFDVKFIYKRMIHNREIIRINGEAFRLGNFEVNDEMNFSDDKPMINEINNRIQANLNISWKNIEKNSDYKYTSDRFKNRFDNLKANLKVIEIKGVWQFHQRYFLRNGVEKEVSSDSNSDDEAQLQSVSIQESEPPKIKNVSTATDAINPNSSCLDQSASDYESSDDNATLADFGDLDVNVKAAVNVGMKAAFKAGVKATSEAGMKAALRTGIIAALQSISTTQSRSEANSGNPIIHNNSIQGDSLASQVESDSDSDASLIDYTQSLDDEDETEPIATPKTSKSRKIQSLDDEDETEPIATPKTSKSRKIQSLDDEDETEPTAISNTSNSEKNQSLDDENETEPTAISNTSNREKNLLAPLTIVQSLVDAESLDSFLFETIEGKRRKLLPLPSYRDSSGDRYSTAKESFDENFSQKTQQFTNENNRS</sequence>
<evidence type="ECO:0000313" key="2">
    <source>
        <dbReference type="EMBL" id="EDK43164.1"/>
    </source>
</evidence>
<evidence type="ECO:0000313" key="3">
    <source>
        <dbReference type="Proteomes" id="UP000001996"/>
    </source>
</evidence>
<dbReference type="AlphaFoldDB" id="A5DVF6"/>
<feature type="compositionally biased region" description="Polar residues" evidence="1">
    <location>
        <begin position="1105"/>
        <end position="1116"/>
    </location>
</feature>
<keyword evidence="3" id="KW-1185">Reference proteome</keyword>
<dbReference type="Gene3D" id="3.60.10.10">
    <property type="entry name" value="Endonuclease/exonuclease/phosphatase"/>
    <property type="match status" value="1"/>
</dbReference>
<dbReference type="Proteomes" id="UP000001996">
    <property type="component" value="Unassembled WGS sequence"/>
</dbReference>